<dbReference type="Proteomes" id="UP000267268">
    <property type="component" value="Chromosome 2"/>
</dbReference>
<proteinExistence type="predicted"/>
<evidence type="ECO:0000313" key="2">
    <source>
        <dbReference type="EMBL" id="AZQ65067.1"/>
    </source>
</evidence>
<dbReference type="Pfam" id="PF02481">
    <property type="entry name" value="DNA_processg_A"/>
    <property type="match status" value="1"/>
</dbReference>
<accession>A0A3S9PA73</accession>
<dbReference type="Gene3D" id="3.40.50.450">
    <property type="match status" value="1"/>
</dbReference>
<dbReference type="RefSeq" id="WP_126619417.1">
    <property type="nucleotide sequence ID" value="NZ_CP034563.1"/>
</dbReference>
<dbReference type="OrthoDB" id="9785707at2"/>
<keyword evidence="3" id="KW-1185">Reference proteome</keyword>
<sequence>MCYITSKVSFDKNYLQMLESLLLSILNIKGFGPKYLFRYKDIIVEKEQESTTVLEAITAIFEETNRINKVSISEIDEGIDRAEKIIKQCNELSIEPISFLDERFPKNIIEQSELWPIIYGIGNVELLNNYSIGIVGTKIPDEHGKIISNRIGEFCTDYEVNLVLLHQKGVVEEVLNTFDYTHIEVLASGIDLMYNPLDEVYNDDMRCVISPFPPGVITDDYKYIEASKVVACLSNRIILIQDSPSDDTRFVLSYFSRMPRTLGVIKPITSALKYQINSGNVILLSEKIKGVIKYCRAKDVNLDTVRCTFKELQSKSDYPQFFGEEELPF</sequence>
<dbReference type="EMBL" id="CP034563">
    <property type="protein sequence ID" value="AZQ65067.1"/>
    <property type="molecule type" value="Genomic_DNA"/>
</dbReference>
<dbReference type="InterPro" id="IPR057666">
    <property type="entry name" value="DrpA_SLOG"/>
</dbReference>
<dbReference type="GO" id="GO:0009294">
    <property type="term" value="P:DNA-mediated transformation"/>
    <property type="evidence" value="ECO:0007669"/>
    <property type="project" value="InterPro"/>
</dbReference>
<gene>
    <name evidence="2" type="ORF">EI427_22900</name>
</gene>
<dbReference type="AlphaFoldDB" id="A0A3S9PA73"/>
<protein>
    <recommendedName>
        <fullName evidence="1">Smf/DprA SLOG domain-containing protein</fullName>
    </recommendedName>
</protein>
<dbReference type="KEGG" id="fll:EI427_22900"/>
<evidence type="ECO:0000259" key="1">
    <source>
        <dbReference type="Pfam" id="PF02481"/>
    </source>
</evidence>
<organism evidence="2 3">
    <name type="scientific">Flammeovirga pectinis</name>
    <dbReference type="NCBI Taxonomy" id="2494373"/>
    <lineage>
        <taxon>Bacteria</taxon>
        <taxon>Pseudomonadati</taxon>
        <taxon>Bacteroidota</taxon>
        <taxon>Cytophagia</taxon>
        <taxon>Cytophagales</taxon>
        <taxon>Flammeovirgaceae</taxon>
        <taxon>Flammeovirga</taxon>
    </lineage>
</organism>
<evidence type="ECO:0000313" key="3">
    <source>
        <dbReference type="Proteomes" id="UP000267268"/>
    </source>
</evidence>
<name>A0A3S9PA73_9BACT</name>
<reference evidence="2 3" key="1">
    <citation type="submission" date="2018-12" db="EMBL/GenBank/DDBJ databases">
        <title>Flammeovirga pectinis sp. nov., isolated from the gut of the Korean scallop, Patinopecten yessoensis.</title>
        <authorList>
            <person name="Bae J.-W."/>
            <person name="Jeong Y.-S."/>
            <person name="Kang W."/>
        </authorList>
    </citation>
    <scope>NUCLEOTIDE SEQUENCE [LARGE SCALE GENOMIC DNA]</scope>
    <source>
        <strain evidence="2 3">L12M1</strain>
    </source>
</reference>
<feature type="domain" description="Smf/DprA SLOG" evidence="1">
    <location>
        <begin position="97"/>
        <end position="242"/>
    </location>
</feature>